<evidence type="ECO:0000313" key="1">
    <source>
        <dbReference type="EMBL" id="MBP2054769.1"/>
    </source>
</evidence>
<reference evidence="1 2" key="1">
    <citation type="submission" date="2021-03" db="EMBL/GenBank/DDBJ databases">
        <title>Genomic Encyclopedia of Type Strains, Phase IV (KMG-IV): sequencing the most valuable type-strain genomes for metagenomic binning, comparative biology and taxonomic classification.</title>
        <authorList>
            <person name="Goeker M."/>
        </authorList>
    </citation>
    <scope>NUCLEOTIDE SEQUENCE [LARGE SCALE GENOMIC DNA]</scope>
    <source>
        <strain evidence="1 2">DSM 40499</strain>
    </source>
</reference>
<accession>A0ABS4M5S0</accession>
<dbReference type="Proteomes" id="UP001519309">
    <property type="component" value="Unassembled WGS sequence"/>
</dbReference>
<sequence>MAGSPGMLVGHASGGYIQTVPSDEAFGAHRMAVDTGGHSGYWDEDSYSLLNQAAVVSGRYDQVVDP</sequence>
<proteinExistence type="predicted"/>
<dbReference type="RefSeq" id="WP_159400227.1">
    <property type="nucleotide sequence ID" value="NZ_CP016279.1"/>
</dbReference>
<dbReference type="EMBL" id="JAGGLP010000024">
    <property type="protein sequence ID" value="MBP2054769.1"/>
    <property type="molecule type" value="Genomic_DNA"/>
</dbReference>
<evidence type="ECO:0000313" key="2">
    <source>
        <dbReference type="Proteomes" id="UP001519309"/>
    </source>
</evidence>
<comment type="caution">
    <text evidence="1">The sequence shown here is derived from an EMBL/GenBank/DDBJ whole genome shotgun (WGS) entry which is preliminary data.</text>
</comment>
<protein>
    <submittedName>
        <fullName evidence="1">Uncharacterized protein</fullName>
    </submittedName>
</protein>
<organism evidence="1 2">
    <name type="scientific">Streptomyces griseochromogenes</name>
    <dbReference type="NCBI Taxonomy" id="68214"/>
    <lineage>
        <taxon>Bacteria</taxon>
        <taxon>Bacillati</taxon>
        <taxon>Actinomycetota</taxon>
        <taxon>Actinomycetes</taxon>
        <taxon>Kitasatosporales</taxon>
        <taxon>Streptomycetaceae</taxon>
        <taxon>Streptomyces</taxon>
    </lineage>
</organism>
<gene>
    <name evidence="1" type="ORF">J2Z21_007779</name>
</gene>
<keyword evidence="2" id="KW-1185">Reference proteome</keyword>
<name>A0ABS4M5S0_9ACTN</name>